<dbReference type="Proteomes" id="UP000663844">
    <property type="component" value="Unassembled WGS sequence"/>
</dbReference>
<organism evidence="8 10">
    <name type="scientific">Adineta steineri</name>
    <dbReference type="NCBI Taxonomy" id="433720"/>
    <lineage>
        <taxon>Eukaryota</taxon>
        <taxon>Metazoa</taxon>
        <taxon>Spiralia</taxon>
        <taxon>Gnathifera</taxon>
        <taxon>Rotifera</taxon>
        <taxon>Eurotatoria</taxon>
        <taxon>Bdelloidea</taxon>
        <taxon>Adinetida</taxon>
        <taxon>Adinetidae</taxon>
        <taxon>Adineta</taxon>
    </lineage>
</organism>
<evidence type="ECO:0000313" key="10">
    <source>
        <dbReference type="Proteomes" id="UP000663845"/>
    </source>
</evidence>
<comment type="similarity">
    <text evidence="1">Belongs to the universal ribosomal protein uL5 family.</text>
</comment>
<dbReference type="EMBL" id="CAJNOG010000139">
    <property type="protein sequence ID" value="CAF0997682.1"/>
    <property type="molecule type" value="Genomic_DNA"/>
</dbReference>
<dbReference type="InterPro" id="IPR036249">
    <property type="entry name" value="Thioredoxin-like_sf"/>
</dbReference>
<dbReference type="AlphaFoldDB" id="A0A814GKM9"/>
<dbReference type="Proteomes" id="UP000663845">
    <property type="component" value="Unassembled WGS sequence"/>
</dbReference>
<dbReference type="InterPro" id="IPR022803">
    <property type="entry name" value="Ribosomal_uL5_dom_sf"/>
</dbReference>
<dbReference type="SUPFAM" id="SSF55282">
    <property type="entry name" value="RL5-like"/>
    <property type="match status" value="1"/>
</dbReference>
<feature type="domain" description="Large ribosomal subunit protein uL5 N-terminal" evidence="6">
    <location>
        <begin position="3"/>
        <end position="49"/>
    </location>
</feature>
<dbReference type="EMBL" id="CAJOAZ010000239">
    <property type="protein sequence ID" value="CAF3587702.1"/>
    <property type="molecule type" value="Genomic_DNA"/>
</dbReference>
<evidence type="ECO:0000256" key="3">
    <source>
        <dbReference type="ARBA" id="ARBA00023274"/>
    </source>
</evidence>
<accession>A0A814GKM9</accession>
<reference evidence="8" key="1">
    <citation type="submission" date="2021-02" db="EMBL/GenBank/DDBJ databases">
        <authorList>
            <person name="Nowell W R."/>
        </authorList>
    </citation>
    <scope>NUCLEOTIDE SEQUENCE</scope>
</reference>
<sequence>MVTLKKLSLNICVGESGDRLTRASKILEELTGQKPSVGHAQRTIRSFGIQRNEEISVFCSVRNTLANDLLERALRIKEYRLPSKCFSEEGTFCFGIDEHIDLDGMKYDPNIGIFGMNFVVICGKSGTDNRVTKEEAILWKCFLHLQRFLSTVTTRFDPCTGCEIPCTTHVTYPPEIVKEIDQSNMNNSVEKHRRHLCIGQPFSHTQWPKHIKNLHDGYIKELDRIITEKQSDIGYSVKLTSAVVESKNDLKQTADWYLFPDQIKINNVTMKQIEPIIDKLFVKDQSIIKIKHKTKTIEQQLEENNNLPVFSEQITCERLQGLWVLVCCHNQRDQRCGVIGPILVDEIEKYIQTTDRVDNIHCLKISHIGGHRFAGNVIVYPSGTWYGRVLPCHIPLLIDAHVSSSSSNDLKEKLKPLLRGYLDTS</sequence>
<dbReference type="InterPro" id="IPR031309">
    <property type="entry name" value="Ribosomal_uL5_C"/>
</dbReference>
<evidence type="ECO:0000256" key="4">
    <source>
        <dbReference type="ARBA" id="ARBA00035245"/>
    </source>
</evidence>
<evidence type="ECO:0000313" key="8">
    <source>
        <dbReference type="EMBL" id="CAF0997682.1"/>
    </source>
</evidence>
<dbReference type="Pfam" id="PF00673">
    <property type="entry name" value="Ribosomal_L5_C"/>
    <property type="match status" value="1"/>
</dbReference>
<dbReference type="Pfam" id="PF00281">
    <property type="entry name" value="Ribosomal_L5"/>
    <property type="match status" value="1"/>
</dbReference>
<dbReference type="Pfam" id="PF06999">
    <property type="entry name" value="Suc_Fer-like"/>
    <property type="match status" value="1"/>
</dbReference>
<proteinExistence type="inferred from homology"/>
<evidence type="ECO:0000313" key="9">
    <source>
        <dbReference type="EMBL" id="CAF3587702.1"/>
    </source>
</evidence>
<evidence type="ECO:0000256" key="1">
    <source>
        <dbReference type="ARBA" id="ARBA00008553"/>
    </source>
</evidence>
<name>A0A814GKM9_9BILA</name>
<keyword evidence="3" id="KW-0687">Ribonucleoprotein</keyword>
<evidence type="ECO:0000259" key="7">
    <source>
        <dbReference type="Pfam" id="PF00673"/>
    </source>
</evidence>
<dbReference type="InterPro" id="IPR009737">
    <property type="entry name" value="Aim32/Apd1-like"/>
</dbReference>
<gene>
    <name evidence="8" type="ORF">JYZ213_LOCUS15812</name>
    <name evidence="9" type="ORF">OXD698_LOCUS5745</name>
</gene>
<dbReference type="GO" id="GO:1990904">
    <property type="term" value="C:ribonucleoprotein complex"/>
    <property type="evidence" value="ECO:0007669"/>
    <property type="project" value="UniProtKB-KW"/>
</dbReference>
<dbReference type="Gene3D" id="3.40.30.10">
    <property type="entry name" value="Glutaredoxin"/>
    <property type="match status" value="1"/>
</dbReference>
<keyword evidence="2" id="KW-0689">Ribosomal protein</keyword>
<dbReference type="FunFam" id="3.30.1440.10:FF:000002">
    <property type="entry name" value="60S ribosomal protein L11"/>
    <property type="match status" value="1"/>
</dbReference>
<dbReference type="PANTHER" id="PTHR31902:SF14">
    <property type="entry name" value="ACTIN PATCHES DISTAL PROTEIN 1"/>
    <property type="match status" value="1"/>
</dbReference>
<protein>
    <recommendedName>
        <fullName evidence="4">Large ribosomal subunit protein uL5</fullName>
    </recommendedName>
    <alternativeName>
        <fullName evidence="5">60S ribosomal protein L11</fullName>
    </alternativeName>
</protein>
<evidence type="ECO:0000256" key="2">
    <source>
        <dbReference type="ARBA" id="ARBA00022980"/>
    </source>
</evidence>
<feature type="domain" description="Large ribosomal subunit protein uL5 C-terminal" evidence="7">
    <location>
        <begin position="55"/>
        <end position="129"/>
    </location>
</feature>
<dbReference type="PANTHER" id="PTHR31902">
    <property type="entry name" value="ACTIN PATCHES DISTAL PROTEIN 1"/>
    <property type="match status" value="1"/>
</dbReference>
<dbReference type="CDD" id="cd03062">
    <property type="entry name" value="TRX_Fd_Sucrase"/>
    <property type="match status" value="1"/>
</dbReference>
<comment type="caution">
    <text evidence="8">The sequence shown here is derived from an EMBL/GenBank/DDBJ whole genome shotgun (WGS) entry which is preliminary data.</text>
</comment>
<dbReference type="Gene3D" id="3.30.1440.10">
    <property type="match status" value="1"/>
</dbReference>
<evidence type="ECO:0000256" key="5">
    <source>
        <dbReference type="ARBA" id="ARBA00035322"/>
    </source>
</evidence>
<dbReference type="InterPro" id="IPR031310">
    <property type="entry name" value="Ribosomal_uL5_N"/>
</dbReference>
<dbReference type="SUPFAM" id="SSF52833">
    <property type="entry name" value="Thioredoxin-like"/>
    <property type="match status" value="1"/>
</dbReference>
<dbReference type="GO" id="GO:0005840">
    <property type="term" value="C:ribosome"/>
    <property type="evidence" value="ECO:0007669"/>
    <property type="project" value="UniProtKB-KW"/>
</dbReference>
<evidence type="ECO:0000259" key="6">
    <source>
        <dbReference type="Pfam" id="PF00281"/>
    </source>
</evidence>